<dbReference type="GO" id="GO:0004523">
    <property type="term" value="F:RNA-DNA hybrid ribonuclease activity"/>
    <property type="evidence" value="ECO:0007669"/>
    <property type="project" value="UniProtKB-EC"/>
</dbReference>
<comment type="cofactor">
    <cofactor evidence="2">
        <name>Mg(2+)</name>
        <dbReference type="ChEBI" id="CHEBI:18420"/>
    </cofactor>
</comment>
<comment type="similarity">
    <text evidence="3">Belongs to the RNase H family.</text>
</comment>
<dbReference type="PANTHER" id="PTHR10642">
    <property type="entry name" value="RIBONUCLEASE H1"/>
    <property type="match status" value="1"/>
</dbReference>
<dbReference type="EC" id="3.1.26.4" evidence="5"/>
<dbReference type="SUPFAM" id="SSF53098">
    <property type="entry name" value="Ribonuclease H-like"/>
    <property type="match status" value="1"/>
</dbReference>
<dbReference type="InterPro" id="IPR002156">
    <property type="entry name" value="RNaseH_domain"/>
</dbReference>
<evidence type="ECO:0000256" key="7">
    <source>
        <dbReference type="ARBA" id="ARBA00022723"/>
    </source>
</evidence>
<evidence type="ECO:0000256" key="4">
    <source>
        <dbReference type="ARBA" id="ARBA00011245"/>
    </source>
</evidence>
<dbReference type="GO" id="GO:0046872">
    <property type="term" value="F:metal ion binding"/>
    <property type="evidence" value="ECO:0007669"/>
    <property type="project" value="UniProtKB-KW"/>
</dbReference>
<evidence type="ECO:0000256" key="10">
    <source>
        <dbReference type="ARBA" id="ARBA00022842"/>
    </source>
</evidence>
<protein>
    <recommendedName>
        <fullName evidence="5">ribonuclease H</fullName>
        <ecNumber evidence="5">3.1.26.4</ecNumber>
    </recommendedName>
</protein>
<dbReference type="GO" id="GO:0043137">
    <property type="term" value="P:DNA replication, removal of RNA primer"/>
    <property type="evidence" value="ECO:0007669"/>
    <property type="project" value="TreeGrafter"/>
</dbReference>
<keyword evidence="7" id="KW-0479">Metal-binding</keyword>
<evidence type="ECO:0000256" key="1">
    <source>
        <dbReference type="ARBA" id="ARBA00000077"/>
    </source>
</evidence>
<name>A0A1J5G0N2_9BACT</name>
<dbReference type="AlphaFoldDB" id="A0A1J5G0N2"/>
<comment type="subunit">
    <text evidence="4">Monomer.</text>
</comment>
<evidence type="ECO:0000256" key="9">
    <source>
        <dbReference type="ARBA" id="ARBA00022801"/>
    </source>
</evidence>
<evidence type="ECO:0000259" key="11">
    <source>
        <dbReference type="PROSITE" id="PS50879"/>
    </source>
</evidence>
<dbReference type="InterPro" id="IPR022892">
    <property type="entry name" value="RNaseHI"/>
</dbReference>
<evidence type="ECO:0000256" key="6">
    <source>
        <dbReference type="ARBA" id="ARBA00022722"/>
    </source>
</evidence>
<proteinExistence type="inferred from homology"/>
<dbReference type="Gene3D" id="3.30.420.10">
    <property type="entry name" value="Ribonuclease H-like superfamily/Ribonuclease H"/>
    <property type="match status" value="1"/>
</dbReference>
<dbReference type="Proteomes" id="UP000182059">
    <property type="component" value="Unassembled WGS sequence"/>
</dbReference>
<evidence type="ECO:0000256" key="2">
    <source>
        <dbReference type="ARBA" id="ARBA00001946"/>
    </source>
</evidence>
<sequence>MTKSPDIIIYTDGSSRGNPGPGGWGAIIAYNNGESKSFHDQATNQLIRSVKSKVREIGGGDKHTTNNKMELTAAIESLHFVREMGDAFTIDMHVDSQYVINGITKWVAGWEKNNWMTSKKEEVLNRDLWEPLARVVADLQMSGCKISWNYTPGHAGIEGNDRADIIATMCADGENPILFNGQKSDYEVDLVPHAGDPKLLASKRAKSPEEKKRQKIKAYSYLSLVNGKLEKHSNWAECEKRVKGARGTKFKKSVSAEDEKAIIKSWLGK</sequence>
<comment type="catalytic activity">
    <reaction evidence="1">
        <text>Endonucleolytic cleavage to 5'-phosphomonoester.</text>
        <dbReference type="EC" id="3.1.26.4"/>
    </reaction>
</comment>
<gene>
    <name evidence="12" type="ORF">AUK15_01210</name>
</gene>
<dbReference type="PANTHER" id="PTHR10642:SF26">
    <property type="entry name" value="RIBONUCLEASE H1"/>
    <property type="match status" value="1"/>
</dbReference>
<dbReference type="Pfam" id="PF00075">
    <property type="entry name" value="RNase_H"/>
    <property type="match status" value="1"/>
</dbReference>
<evidence type="ECO:0000313" key="12">
    <source>
        <dbReference type="EMBL" id="OIP65787.1"/>
    </source>
</evidence>
<evidence type="ECO:0000256" key="5">
    <source>
        <dbReference type="ARBA" id="ARBA00012180"/>
    </source>
</evidence>
<accession>A0A1J5G0N2</accession>
<dbReference type="PROSITE" id="PS50879">
    <property type="entry name" value="RNASE_H_1"/>
    <property type="match status" value="1"/>
</dbReference>
<keyword evidence="8" id="KW-0255">Endonuclease</keyword>
<dbReference type="InterPro" id="IPR050092">
    <property type="entry name" value="RNase_H"/>
</dbReference>
<keyword evidence="10" id="KW-0460">Magnesium</keyword>
<comment type="caution">
    <text evidence="12">The sequence shown here is derived from an EMBL/GenBank/DDBJ whole genome shotgun (WGS) entry which is preliminary data.</text>
</comment>
<dbReference type="InterPro" id="IPR036397">
    <property type="entry name" value="RNaseH_sf"/>
</dbReference>
<evidence type="ECO:0000313" key="13">
    <source>
        <dbReference type="Proteomes" id="UP000182059"/>
    </source>
</evidence>
<dbReference type="GO" id="GO:0003676">
    <property type="term" value="F:nucleic acid binding"/>
    <property type="evidence" value="ECO:0007669"/>
    <property type="project" value="InterPro"/>
</dbReference>
<evidence type="ECO:0000256" key="8">
    <source>
        <dbReference type="ARBA" id="ARBA00022759"/>
    </source>
</evidence>
<keyword evidence="9" id="KW-0378">Hydrolase</keyword>
<organism evidence="12 13">
    <name type="scientific">Candidatus Nomurabacteria bacterium CG2_30_43_9</name>
    <dbReference type="NCBI Taxonomy" id="1805283"/>
    <lineage>
        <taxon>Bacteria</taxon>
        <taxon>Candidatus Nomuraibacteriota</taxon>
    </lineage>
</organism>
<dbReference type="InterPro" id="IPR012337">
    <property type="entry name" value="RNaseH-like_sf"/>
</dbReference>
<dbReference type="CDD" id="cd09278">
    <property type="entry name" value="RNase_HI_prokaryote_like"/>
    <property type="match status" value="1"/>
</dbReference>
<feature type="domain" description="RNase H type-1" evidence="11">
    <location>
        <begin position="3"/>
        <end position="172"/>
    </location>
</feature>
<keyword evidence="6" id="KW-0540">Nuclease</keyword>
<dbReference type="EMBL" id="MNYX01000033">
    <property type="protein sequence ID" value="OIP65787.1"/>
    <property type="molecule type" value="Genomic_DNA"/>
</dbReference>
<evidence type="ECO:0000256" key="3">
    <source>
        <dbReference type="ARBA" id="ARBA00005300"/>
    </source>
</evidence>
<reference evidence="12 13" key="1">
    <citation type="journal article" date="2016" name="Environ. Microbiol.">
        <title>Genomic resolution of a cold subsurface aquifer community provides metabolic insights for novel microbes adapted to high CO concentrations.</title>
        <authorList>
            <person name="Probst A.J."/>
            <person name="Castelle C.J."/>
            <person name="Singh A."/>
            <person name="Brown C.T."/>
            <person name="Anantharaman K."/>
            <person name="Sharon I."/>
            <person name="Hug L.A."/>
            <person name="Burstein D."/>
            <person name="Emerson J.B."/>
            <person name="Thomas B.C."/>
            <person name="Banfield J.F."/>
        </authorList>
    </citation>
    <scope>NUCLEOTIDE SEQUENCE [LARGE SCALE GENOMIC DNA]</scope>
    <source>
        <strain evidence="12">CG2_30_43_9</strain>
    </source>
</reference>